<dbReference type="InterPro" id="IPR000210">
    <property type="entry name" value="BTB/POZ_dom"/>
</dbReference>
<evidence type="ECO:0000256" key="1">
    <source>
        <dbReference type="SAM" id="MobiDB-lite"/>
    </source>
</evidence>
<feature type="region of interest" description="Disordered" evidence="1">
    <location>
        <begin position="1340"/>
        <end position="1362"/>
    </location>
</feature>
<dbReference type="SUPFAM" id="SSF54695">
    <property type="entry name" value="POZ domain"/>
    <property type="match status" value="1"/>
</dbReference>
<feature type="compositionally biased region" description="Polar residues" evidence="1">
    <location>
        <begin position="1427"/>
        <end position="1436"/>
    </location>
</feature>
<evidence type="ECO:0000259" key="2">
    <source>
        <dbReference type="PROSITE" id="PS50097"/>
    </source>
</evidence>
<organism evidence="3 4">
    <name type="scientific">Pomacea canaliculata</name>
    <name type="common">Golden apple snail</name>
    <dbReference type="NCBI Taxonomy" id="400727"/>
    <lineage>
        <taxon>Eukaryota</taxon>
        <taxon>Metazoa</taxon>
        <taxon>Spiralia</taxon>
        <taxon>Lophotrochozoa</taxon>
        <taxon>Mollusca</taxon>
        <taxon>Gastropoda</taxon>
        <taxon>Caenogastropoda</taxon>
        <taxon>Architaenioglossa</taxon>
        <taxon>Ampullarioidea</taxon>
        <taxon>Ampullariidae</taxon>
        <taxon>Pomacea</taxon>
    </lineage>
</organism>
<feature type="compositionally biased region" description="Basic and acidic residues" evidence="1">
    <location>
        <begin position="16"/>
        <end position="34"/>
    </location>
</feature>
<dbReference type="InterPro" id="IPR011333">
    <property type="entry name" value="SKP1/BTB/POZ_sf"/>
</dbReference>
<gene>
    <name evidence="3" type="ORF">C0Q70_05311</name>
</gene>
<feature type="region of interest" description="Disordered" evidence="1">
    <location>
        <begin position="1"/>
        <end position="49"/>
    </location>
</feature>
<dbReference type="Proteomes" id="UP000245119">
    <property type="component" value="Linkage Group LG3"/>
</dbReference>
<sequence length="2260" mass="246364">MEGKEKFSSESRSGAKKGDQKDTPERDGAVKDYESELVNSKAAEESETLRVPSIPDINISTTISEELSISKTCSVSSNTVTSYSASAVSSCPNLVATITTNTLTTTTTTVSCKTPKSSVGKFVCESRTPGLKDDTPSSNTFMSAHRQEIAAGGSQVILSSDLKTEIADDSSNKLLQAVRSKNLPYPLPTPSYSQAVQAARASGNVLSERATIIRETVKFFLAYKYWWTSDDYDHIAELVVNEFPELQDPFTWPSQPCYSKVRLDLSMCARNIRRIAKNHEKRRGSPKLQSPGCHQVVEENNKRVTNAGKISQSKIEMPESTKKMGSRAGKSTGQLLPHTAHTAQAKSDGQLLDHNQVASLPYLLTSAASPAPTVLPPVAHFLGHSQGLGGIVFPSLATPSAAVTASSTTSPSGVQAHMQITGVANKEPTMGIGLSGPKSTGSQFEKQGRRDDDSASVPSAWEPDVQLPDPLPVPPYSDKRRVRADLSQTARNIRRREGMLRRRDSKSPEDRFAAVGTVTMSSLSGQQPSTDFCNELLTAASIIESRHAALLHKELPELNESQMENQRDTAAEDPRGHGANCSKGGQLQALSDGMLDSLARIQHDEIRRDEQTKELPAPFSTSGTGLKLSHALLSETAGSSELEAVHEKVLRDVNKRVVKRRKLSEVQAHPNQNVAVSPAGSLDVVIKHEVDDMDRSRYEDLGDDHSLVTQSSQALQNISAQMSQALSVQSMKALSAQISHTLTAQALSAACISDHLMSAQLSSHPSLIQHTSPPAAHQNTPATSSAAVNSLSLQQLSPAHIYSLAAGGGVGTKDELSEAAHADRMSAMAMWRSTCLPDPLPTPPFSLNVLRARDSGNTASARPRIIRETTQFFLAMKMWWTTQDYERIAELVLRHFPALQSVQNIKKDLGTCARNMRRRLPISRHKPSAYTKQWCSLQSTAESHGKDADSDDQAKGSGLTLGELATMASLREAVGQQGHEKGMLGTAGLAVLTEEQRQALLAHSMYEQSTLAWNALYQQFSLPSETLSSGSHLHGTKRSLSDTCASRVLESDENDDGCTALKRASLSHPLSKQVLAMEEREKVPVDGMSEGIRPDVKMEPVAVGNRRRSTSDAVVGNKTHSLFRLHSSQLPSVQSERNVSVNTPPTPSSPRPLIHAHQNPVRAHSQLSQVRPELSNIEEAPINLTCGSDTSKQQNLDLEREDVKADFKLAKHKNRTSSMDTFSAREQVWFPHGSPWKKSGQNIFKALPSPLPVPKYSQKLLKAKDEGLAYRHRSEIIRETARFFLGFKYWWSSADYSRISELVVSQFPDLKDPVIHPGQPLYRRVQRDLSMCARNLRRKNTRRQKLTLSESSRSPRKTKGIKAEKDWEMEADVLDAVGSAQTLRSDSTQGAKESKNTAAYSIQEYKMPSTNKVKRERSDSSRDVTPVSHSVASTGLSGSISARNSVKTTAFTTMPTNTSSSTVTFASSQPSHFSSATATTVSFDLALGNDYQNTCTNGHSASKPGQSFQNSLSAPRSETGKQKKTSSSVSSPAVTSQRHTLCVDESLRKSILQTVSSARYRIPGSHHPQDLQWGHSGASHSQAGFSRSPENEVKPVANATTTLNETPPYPDPRDLGSSVSNKVYIDPDHGSELQAQLNKLWQDGKFFDASLEVDGCRLPVHKLILLAASPYLQSTFRHANPTSQLEVNLPRATGVSAAKDFLKYVSKVSVNLRDVGHHNNLLTPSQSSGDLSTQAVEANSPMSILGSTRSQLAQVALPGMEHSLSVSATAVHHDYRSHGCNGELKNGNEQHRHVVLERRGMAPLVMPPKKSVKQPTDVVVGVTYTGSELRKLAEELDQAGSEQKTGSYGHFHLTNISPDISESQDQIEQALPLHLHGQEKQAASRGHISSVIQRGPNMTSASHTVGHAGTSGILVGQDGVVQFLSDGSPSQHMDDADRVGTVLAQPQVEDVMAMLPHGQTEVVIGRASHVQYTDSSVDEEVLSSASLQHLTEDGGDVVEVVVGPGDLLQDVEVAACETVECSLLPQTYCSSPTASHSHSPSLDKDPAHSLPELTSHWPPASYQNSPHFDMKRAADQWEVLPASAHSIAVTKHVVMADDSPDADSTHQMEQVDWQEDHTSQYRQHCMPSASVFGLGSRKVIVPDEIKSPLGTDTTEKTLWLGYFGRRLLTQTRQFSLQLDVVKAFITQRRRQQLLNTSKYYWDSHSATTRSFTANIRIHAIQHANNRIHGIHPHSNQPPSQLHSLALITPTSFNHSVAHAY</sequence>
<dbReference type="Pfam" id="PF00651">
    <property type="entry name" value="BTB"/>
    <property type="match status" value="1"/>
</dbReference>
<reference evidence="3 4" key="1">
    <citation type="submission" date="2018-04" db="EMBL/GenBank/DDBJ databases">
        <title>The genome of golden apple snail Pomacea canaliculata provides insight into stress tolerance and invasive adaptation.</title>
        <authorList>
            <person name="Liu C."/>
            <person name="Liu B."/>
            <person name="Ren Y."/>
            <person name="Zhang Y."/>
            <person name="Wang H."/>
            <person name="Li S."/>
            <person name="Jiang F."/>
            <person name="Yin L."/>
            <person name="Zhang G."/>
            <person name="Qian W."/>
            <person name="Fan W."/>
        </authorList>
    </citation>
    <scope>NUCLEOTIDE SEQUENCE [LARGE SCALE GENOMIC DNA]</scope>
    <source>
        <strain evidence="3">SZHN2017</strain>
        <tissue evidence="3">Muscle</tissue>
    </source>
</reference>
<comment type="caution">
    <text evidence="3">The sequence shown here is derived from an EMBL/GenBank/DDBJ whole genome shotgun (WGS) entry which is preliminary data.</text>
</comment>
<feature type="domain" description="BTB" evidence="2">
    <location>
        <begin position="1647"/>
        <end position="1714"/>
    </location>
</feature>
<feature type="region of interest" description="Disordered" evidence="1">
    <location>
        <begin position="1381"/>
        <end position="1436"/>
    </location>
</feature>
<dbReference type="PROSITE" id="PS50097">
    <property type="entry name" value="BTB"/>
    <property type="match status" value="1"/>
</dbReference>
<feature type="region of interest" description="Disordered" evidence="1">
    <location>
        <begin position="1561"/>
        <end position="1593"/>
    </location>
</feature>
<feature type="region of interest" description="Disordered" evidence="1">
    <location>
        <begin position="560"/>
        <end position="580"/>
    </location>
</feature>
<evidence type="ECO:0000313" key="4">
    <source>
        <dbReference type="Proteomes" id="UP000245119"/>
    </source>
</evidence>
<dbReference type="EMBL" id="PZQS01000003">
    <property type="protein sequence ID" value="PVD34049.1"/>
    <property type="molecule type" value="Genomic_DNA"/>
</dbReference>
<feature type="compositionally biased region" description="Polar residues" evidence="1">
    <location>
        <begin position="1381"/>
        <end position="1400"/>
    </location>
</feature>
<feature type="region of interest" description="Disordered" evidence="1">
    <location>
        <begin position="1131"/>
        <end position="1153"/>
    </location>
</feature>
<feature type="region of interest" description="Disordered" evidence="1">
    <location>
        <begin position="2030"/>
        <end position="2064"/>
    </location>
</feature>
<evidence type="ECO:0000313" key="3">
    <source>
        <dbReference type="EMBL" id="PVD34049.1"/>
    </source>
</evidence>
<feature type="region of interest" description="Disordered" evidence="1">
    <location>
        <begin position="1496"/>
        <end position="1539"/>
    </location>
</feature>
<name>A0A2T7PKU6_POMCA</name>
<feature type="compositionally biased region" description="Low complexity" evidence="1">
    <location>
        <begin position="1525"/>
        <end position="1536"/>
    </location>
</feature>
<proteinExistence type="predicted"/>
<feature type="compositionally biased region" description="Low complexity" evidence="1">
    <location>
        <begin position="2030"/>
        <end position="2040"/>
    </location>
</feature>
<feature type="region of interest" description="Disordered" evidence="1">
    <location>
        <begin position="427"/>
        <end position="481"/>
    </location>
</feature>
<dbReference type="Gene3D" id="3.30.710.10">
    <property type="entry name" value="Potassium Channel Kv1.1, Chain A"/>
    <property type="match status" value="1"/>
</dbReference>
<feature type="compositionally biased region" description="Basic and acidic residues" evidence="1">
    <location>
        <begin position="565"/>
        <end position="576"/>
    </location>
</feature>
<protein>
    <recommendedName>
        <fullName evidence="2">BTB domain-containing protein</fullName>
    </recommendedName>
</protein>
<feature type="compositionally biased region" description="Polar residues" evidence="1">
    <location>
        <begin position="1496"/>
        <end position="1516"/>
    </location>
</feature>
<accession>A0A2T7PKU6</accession>
<dbReference type="OrthoDB" id="6105572at2759"/>
<keyword evidence="4" id="KW-1185">Reference proteome</keyword>